<dbReference type="RefSeq" id="WP_077383383.1">
    <property type="nucleotide sequence ID" value="NZ_FTPD01000067.1"/>
</dbReference>
<dbReference type="EMBL" id="FTPD01000067">
    <property type="protein sequence ID" value="SIT59599.1"/>
    <property type="molecule type" value="Genomic_DNA"/>
</dbReference>
<reference evidence="2" key="1">
    <citation type="submission" date="2017-01" db="EMBL/GenBank/DDBJ databases">
        <authorList>
            <person name="Brunel B."/>
        </authorList>
    </citation>
    <scope>NUCLEOTIDE SEQUENCE [LARGE SCALE GENOMIC DNA]</scope>
</reference>
<dbReference type="GO" id="GO:0016740">
    <property type="term" value="F:transferase activity"/>
    <property type="evidence" value="ECO:0007669"/>
    <property type="project" value="UniProtKB-KW"/>
</dbReference>
<keyword evidence="1" id="KW-0808">Transferase</keyword>
<proteinExistence type="predicted"/>
<dbReference type="SUPFAM" id="SSF53756">
    <property type="entry name" value="UDP-Glycosyltransferase/glycogen phosphorylase"/>
    <property type="match status" value="1"/>
</dbReference>
<keyword evidence="2" id="KW-1185">Reference proteome</keyword>
<dbReference type="STRING" id="1631249.BQ8794_70529"/>
<organism evidence="1 2">
    <name type="scientific">Mesorhizobium prunaredense</name>
    <dbReference type="NCBI Taxonomy" id="1631249"/>
    <lineage>
        <taxon>Bacteria</taxon>
        <taxon>Pseudomonadati</taxon>
        <taxon>Pseudomonadota</taxon>
        <taxon>Alphaproteobacteria</taxon>
        <taxon>Hyphomicrobiales</taxon>
        <taxon>Phyllobacteriaceae</taxon>
        <taxon>Mesorhizobium</taxon>
    </lineage>
</organism>
<dbReference type="Gene3D" id="3.40.50.2000">
    <property type="entry name" value="Glycogen Phosphorylase B"/>
    <property type="match status" value="1"/>
</dbReference>
<gene>
    <name evidence="1" type="ORF">BQ8794_70529</name>
</gene>
<name>A0A1R3VI44_9HYPH</name>
<protein>
    <submittedName>
        <fullName evidence="1">Glycosyl transferase</fullName>
    </submittedName>
</protein>
<sequence length="390" mass="43975">MKIAGGKKNKPNIPLKSSILLCFSHLRWDFVHQRPQHILTHASKQQQLIYFEEPVYEETRYPSMRVNDPSAMITIVTPVLPVGISATKADAIQRRFVDQIVNSTPHDRLTIWYYTPMALRFSDHLVCDVCVYDCMDELSAFKNAPAELTQMEKALFQRADVVFTGGQSLYEAKRSLHRSIFPFPSSIDVAHFHKAREPGDDPVDQADIPQPRVGFFGVIDERLDVEMIAQAAAAMPEVHFVMLGPVVKIDPLSLPRASNLHWLGAKSYADLPRYLGHWSAGWMPFALNEATRYISPTKTPEFLAAGLPVVSTAIVDVVRTYGAEGLVDIVDAEDIETKLRSVLSRPRNFLLKEVDAYLANMSWERTWEAMAAHIQRAYAMKSIVPLRRGA</sequence>
<dbReference type="Proteomes" id="UP000188388">
    <property type="component" value="Unassembled WGS sequence"/>
</dbReference>
<dbReference type="AlphaFoldDB" id="A0A1R3VI44"/>
<accession>A0A1R3VI44</accession>
<evidence type="ECO:0000313" key="1">
    <source>
        <dbReference type="EMBL" id="SIT59599.1"/>
    </source>
</evidence>
<evidence type="ECO:0000313" key="2">
    <source>
        <dbReference type="Proteomes" id="UP000188388"/>
    </source>
</evidence>